<dbReference type="EC" id="2.1.1.-" evidence="6"/>
<keyword evidence="4 6" id="KW-0808">Transferase</keyword>
<accession>A0ABM9D5R2</accession>
<protein>
    <recommendedName>
        <fullName evidence="6">Ribosomal protein L11 methyltransferase</fullName>
        <shortName evidence="6">L11 Mtase</shortName>
        <ecNumber evidence="6">2.1.1.-</ecNumber>
    </recommendedName>
</protein>
<dbReference type="NCBIfam" id="TIGR00406">
    <property type="entry name" value="prmA"/>
    <property type="match status" value="1"/>
</dbReference>
<keyword evidence="3 6" id="KW-0489">Methyltransferase</keyword>
<comment type="subcellular location">
    <subcellularLocation>
        <location evidence="6">Cytoplasm</location>
    </subcellularLocation>
</comment>
<evidence type="ECO:0000256" key="6">
    <source>
        <dbReference type="HAMAP-Rule" id="MF_00735"/>
    </source>
</evidence>
<name>A0ABM9D5R2_9BACT</name>
<keyword evidence="8" id="KW-1185">Reference proteome</keyword>
<dbReference type="PANTHER" id="PTHR43648">
    <property type="entry name" value="ELECTRON TRANSFER FLAVOPROTEIN BETA SUBUNIT LYSINE METHYLTRANSFERASE"/>
    <property type="match status" value="1"/>
</dbReference>
<comment type="similarity">
    <text evidence="1 6">Belongs to the methyltransferase superfamily. PrmA family.</text>
</comment>
<dbReference type="InterPro" id="IPR029063">
    <property type="entry name" value="SAM-dependent_MTases_sf"/>
</dbReference>
<dbReference type="EMBL" id="OW150024">
    <property type="protein sequence ID" value="CAH2030543.1"/>
    <property type="molecule type" value="Genomic_DNA"/>
</dbReference>
<evidence type="ECO:0000313" key="7">
    <source>
        <dbReference type="EMBL" id="CAH2030543.1"/>
    </source>
</evidence>
<comment type="function">
    <text evidence="6">Methylates ribosomal protein L11.</text>
</comment>
<dbReference type="Gene3D" id="3.40.50.150">
    <property type="entry name" value="Vaccinia Virus protein VP39"/>
    <property type="match status" value="1"/>
</dbReference>
<gene>
    <name evidence="6 7" type="primary">prmA</name>
    <name evidence="7" type="ORF">GEAMG1_0730</name>
</gene>
<dbReference type="Proteomes" id="UP001295463">
    <property type="component" value="Chromosome"/>
</dbReference>
<dbReference type="PIRSF" id="PIRSF000401">
    <property type="entry name" value="RPL11_MTase"/>
    <property type="match status" value="1"/>
</dbReference>
<sequence>MSAPSSWYQVSCPIPAACAETVADRLSELSGCGVCTDNRCVDTFSCDDIPEQAQVTLTAWFAAPCDIERYLADIALVLREATAACPEFVPQAPEVSLIGDEDWAQSWKAHFKPLAVGRRLSIVPSWEELPADPQRQQIVLDPGMAFGTGGHETTRLCLECLDSLLPEPPQVPILDLGTGSGILAIAAAKLGARSIDAVDIDPLAVEVAAENCRINGVAEQVRCSTVPLEQLPGGYGIILANILAEELVRMAPDLVSRLIPDGSLVLSGILAEREQFVRDGFAPLPLALETVLRDGEWRCLHYRRLP</sequence>
<reference evidence="7 8" key="1">
    <citation type="submission" date="2022-03" db="EMBL/GenBank/DDBJ databases">
        <authorList>
            <person name="Koch H."/>
        </authorList>
    </citation>
    <scope>NUCLEOTIDE SEQUENCE [LARGE SCALE GENOMIC DNA]</scope>
    <source>
        <strain evidence="7 8">G1</strain>
    </source>
</reference>
<evidence type="ECO:0000256" key="1">
    <source>
        <dbReference type="ARBA" id="ARBA00009741"/>
    </source>
</evidence>
<evidence type="ECO:0000256" key="2">
    <source>
        <dbReference type="ARBA" id="ARBA00022490"/>
    </source>
</evidence>
<evidence type="ECO:0000256" key="3">
    <source>
        <dbReference type="ARBA" id="ARBA00022603"/>
    </source>
</evidence>
<dbReference type="CDD" id="cd02440">
    <property type="entry name" value="AdoMet_MTases"/>
    <property type="match status" value="1"/>
</dbReference>
<dbReference type="PANTHER" id="PTHR43648:SF1">
    <property type="entry name" value="ELECTRON TRANSFER FLAVOPROTEIN BETA SUBUNIT LYSINE METHYLTRANSFERASE"/>
    <property type="match status" value="1"/>
</dbReference>
<dbReference type="Pfam" id="PF06325">
    <property type="entry name" value="PrmA"/>
    <property type="match status" value="1"/>
</dbReference>
<dbReference type="GO" id="GO:0008168">
    <property type="term" value="F:methyltransferase activity"/>
    <property type="evidence" value="ECO:0007669"/>
    <property type="project" value="UniProtKB-KW"/>
</dbReference>
<feature type="binding site" evidence="6">
    <location>
        <position position="154"/>
    </location>
    <ligand>
        <name>S-adenosyl-L-methionine</name>
        <dbReference type="ChEBI" id="CHEBI:59789"/>
    </ligand>
</feature>
<keyword evidence="7" id="KW-0689">Ribosomal protein</keyword>
<feature type="binding site" evidence="6">
    <location>
        <position position="241"/>
    </location>
    <ligand>
        <name>S-adenosyl-L-methionine</name>
        <dbReference type="ChEBI" id="CHEBI:59789"/>
    </ligand>
</feature>
<keyword evidence="7" id="KW-0687">Ribonucleoprotein</keyword>
<evidence type="ECO:0000256" key="4">
    <source>
        <dbReference type="ARBA" id="ARBA00022679"/>
    </source>
</evidence>
<organism evidence="7 8">
    <name type="scientific">Trichlorobacter ammonificans</name>
    <dbReference type="NCBI Taxonomy" id="2916410"/>
    <lineage>
        <taxon>Bacteria</taxon>
        <taxon>Pseudomonadati</taxon>
        <taxon>Thermodesulfobacteriota</taxon>
        <taxon>Desulfuromonadia</taxon>
        <taxon>Geobacterales</taxon>
        <taxon>Geobacteraceae</taxon>
        <taxon>Trichlorobacter</taxon>
    </lineage>
</organism>
<dbReference type="GO" id="GO:0032259">
    <property type="term" value="P:methylation"/>
    <property type="evidence" value="ECO:0007669"/>
    <property type="project" value="UniProtKB-KW"/>
</dbReference>
<keyword evidence="5 6" id="KW-0949">S-adenosyl-L-methionine</keyword>
<dbReference type="RefSeq" id="WP_305731474.1">
    <property type="nucleotide sequence ID" value="NZ_OW150024.1"/>
</dbReference>
<dbReference type="GO" id="GO:0005840">
    <property type="term" value="C:ribosome"/>
    <property type="evidence" value="ECO:0007669"/>
    <property type="project" value="UniProtKB-KW"/>
</dbReference>
<proteinExistence type="inferred from homology"/>
<evidence type="ECO:0000256" key="5">
    <source>
        <dbReference type="ARBA" id="ARBA00022691"/>
    </source>
</evidence>
<dbReference type="HAMAP" id="MF_00735">
    <property type="entry name" value="Methyltr_PrmA"/>
    <property type="match status" value="1"/>
</dbReference>
<feature type="binding site" evidence="6">
    <location>
        <position position="199"/>
    </location>
    <ligand>
        <name>S-adenosyl-L-methionine</name>
        <dbReference type="ChEBI" id="CHEBI:59789"/>
    </ligand>
</feature>
<evidence type="ECO:0000313" key="8">
    <source>
        <dbReference type="Proteomes" id="UP001295463"/>
    </source>
</evidence>
<dbReference type="SUPFAM" id="SSF53335">
    <property type="entry name" value="S-adenosyl-L-methionine-dependent methyltransferases"/>
    <property type="match status" value="1"/>
</dbReference>
<dbReference type="InterPro" id="IPR050078">
    <property type="entry name" value="Ribosomal_L11_MeTrfase_PrmA"/>
</dbReference>
<dbReference type="InterPro" id="IPR004498">
    <property type="entry name" value="Ribosomal_PrmA_MeTrfase"/>
</dbReference>
<keyword evidence="2 6" id="KW-0963">Cytoplasm</keyword>
<comment type="catalytic activity">
    <reaction evidence="6">
        <text>L-lysyl-[protein] + 3 S-adenosyl-L-methionine = N(6),N(6),N(6)-trimethyl-L-lysyl-[protein] + 3 S-adenosyl-L-homocysteine + 3 H(+)</text>
        <dbReference type="Rhea" id="RHEA:54192"/>
        <dbReference type="Rhea" id="RHEA-COMP:9752"/>
        <dbReference type="Rhea" id="RHEA-COMP:13826"/>
        <dbReference type="ChEBI" id="CHEBI:15378"/>
        <dbReference type="ChEBI" id="CHEBI:29969"/>
        <dbReference type="ChEBI" id="CHEBI:57856"/>
        <dbReference type="ChEBI" id="CHEBI:59789"/>
        <dbReference type="ChEBI" id="CHEBI:61961"/>
    </reaction>
</comment>
<feature type="binding site" evidence="6">
    <location>
        <position position="177"/>
    </location>
    <ligand>
        <name>S-adenosyl-L-methionine</name>
        <dbReference type="ChEBI" id="CHEBI:59789"/>
    </ligand>
</feature>